<gene>
    <name evidence="2" type="ORF">TT172_LOCUS3404</name>
</gene>
<evidence type="ECO:0000313" key="2">
    <source>
        <dbReference type="EMBL" id="SPQ20985.1"/>
    </source>
</evidence>
<dbReference type="EMBL" id="OUUZ01000008">
    <property type="protein sequence ID" value="SPQ20985.1"/>
    <property type="molecule type" value="Genomic_DNA"/>
</dbReference>
<feature type="region of interest" description="Disordered" evidence="1">
    <location>
        <begin position="1"/>
        <end position="99"/>
    </location>
</feature>
<protein>
    <submittedName>
        <fullName evidence="2">385c44e6-ca74-43bf-a771-e5900dfd53c6</fullName>
    </submittedName>
</protein>
<evidence type="ECO:0000313" key="3">
    <source>
        <dbReference type="Proteomes" id="UP000289323"/>
    </source>
</evidence>
<sequence>MSSRLTVPVSKLTRALSTTPAASRPSHVLNNVSKAAAAAAAGGRKPSALAEEPPSDQQQRNHSTTTTTTSAPHRPGTPRPRKPIPFMQTFHHSAPKPAQPTFATVDRAILPDLSLLAAQESSEAAGGGSGAYDPYLHIRVPLLPDARAPPAPVAGWRRPAEAADATPLPRAEICVVAAGGPAGVLPPAALTEVEGMGVDGVELGFAHLLGREEGEGESYEMGPGMIRDVWKGMVEDVFGGAGSSSSSGKGGPAAAA</sequence>
<dbReference type="AlphaFoldDB" id="A0A3S5CWH9"/>
<name>A0A3S5CWH9_9PEZI</name>
<evidence type="ECO:0000256" key="1">
    <source>
        <dbReference type="SAM" id="MobiDB-lite"/>
    </source>
</evidence>
<reference evidence="2 3" key="1">
    <citation type="submission" date="2018-04" db="EMBL/GenBank/DDBJ databases">
        <authorList>
            <person name="Huttner S."/>
            <person name="Dainat J."/>
        </authorList>
    </citation>
    <scope>NUCLEOTIDE SEQUENCE [LARGE SCALE GENOMIC DNA]</scope>
</reference>
<accession>A0A3S5CWH9</accession>
<organism evidence="2 3">
    <name type="scientific">Thermothielavioides terrestris</name>
    <dbReference type="NCBI Taxonomy" id="2587410"/>
    <lineage>
        <taxon>Eukaryota</taxon>
        <taxon>Fungi</taxon>
        <taxon>Dikarya</taxon>
        <taxon>Ascomycota</taxon>
        <taxon>Pezizomycotina</taxon>
        <taxon>Sordariomycetes</taxon>
        <taxon>Sordariomycetidae</taxon>
        <taxon>Sordariales</taxon>
        <taxon>Chaetomiaceae</taxon>
        <taxon>Thermothielavioides</taxon>
    </lineage>
</organism>
<proteinExistence type="predicted"/>
<dbReference type="Proteomes" id="UP000289323">
    <property type="component" value="Unassembled WGS sequence"/>
</dbReference>